<feature type="region of interest" description="Disordered" evidence="1">
    <location>
        <begin position="1"/>
        <end position="39"/>
    </location>
</feature>
<gene>
    <name evidence="2" type="ORF">F8D48_00810</name>
</gene>
<proteinExistence type="predicted"/>
<dbReference type="Proteomes" id="UP000479639">
    <property type="component" value="Unassembled WGS sequence"/>
</dbReference>
<accession>A0A7C8FXB3</accession>
<name>A0A7C8FXB3_9ACTN</name>
<feature type="region of interest" description="Disordered" evidence="1">
    <location>
        <begin position="64"/>
        <end position="92"/>
    </location>
</feature>
<evidence type="ECO:0000313" key="3">
    <source>
        <dbReference type="Proteomes" id="UP000479639"/>
    </source>
</evidence>
<dbReference type="AlphaFoldDB" id="A0A7C8FXB3"/>
<reference evidence="2 3" key="1">
    <citation type="submission" date="2019-09" db="EMBL/GenBank/DDBJ databases">
        <title>Whole genome shotgun sequencing (WGS) of Ellagibacter isourolithinifaciens DSM 104140(T) and Adlercreutzia muris DSM 29508(T).</title>
        <authorList>
            <person name="Stoll D.A."/>
            <person name="Danylec N."/>
            <person name="Huch M."/>
        </authorList>
    </citation>
    <scope>NUCLEOTIDE SEQUENCE [LARGE SCALE GENOMIC DNA]</scope>
    <source>
        <strain evidence="2 3">DSM 29508</strain>
    </source>
</reference>
<evidence type="ECO:0000256" key="1">
    <source>
        <dbReference type="SAM" id="MobiDB-lite"/>
    </source>
</evidence>
<dbReference type="RefSeq" id="WP_151429562.1">
    <property type="nucleotide sequence ID" value="NZ_JANJZI010000004.1"/>
</dbReference>
<dbReference type="EMBL" id="WAJS01000001">
    <property type="protein sequence ID" value="KAB1651599.1"/>
    <property type="molecule type" value="Genomic_DNA"/>
</dbReference>
<sequence length="200" mass="22325">MPNDRRDEKRKPKEKLQNTKQQVRAAGNPPGLNLRNDSLGTNAGSQFYSCADFSKGGGLVKKEKVCDSSQVSGKVAESKPKRKPATPQARVDSELRKLQRLTKDAIPEDKRNVVLGMLPNLAFMKYKLDEARKDLLYESIYTEYDNGGGQSGLREHPGFQAYNKLFTTFQRGIKQLCDMMPTGAAAADALTDYLAETRYD</sequence>
<organism evidence="2 3">
    <name type="scientific">Adlercreutzia muris</name>
    <dbReference type="NCBI Taxonomy" id="1796610"/>
    <lineage>
        <taxon>Bacteria</taxon>
        <taxon>Bacillati</taxon>
        <taxon>Actinomycetota</taxon>
        <taxon>Coriobacteriia</taxon>
        <taxon>Eggerthellales</taxon>
        <taxon>Eggerthellaceae</taxon>
        <taxon>Adlercreutzia</taxon>
    </lineage>
</organism>
<protein>
    <submittedName>
        <fullName evidence="2">Uncharacterized protein</fullName>
    </submittedName>
</protein>
<keyword evidence="3" id="KW-1185">Reference proteome</keyword>
<feature type="compositionally biased region" description="Basic and acidic residues" evidence="1">
    <location>
        <begin position="1"/>
        <end position="17"/>
    </location>
</feature>
<evidence type="ECO:0000313" key="2">
    <source>
        <dbReference type="EMBL" id="KAB1651599.1"/>
    </source>
</evidence>
<comment type="caution">
    <text evidence="2">The sequence shown here is derived from an EMBL/GenBank/DDBJ whole genome shotgun (WGS) entry which is preliminary data.</text>
</comment>